<evidence type="ECO:0000313" key="3">
    <source>
        <dbReference type="Proteomes" id="UP001500190"/>
    </source>
</evidence>
<gene>
    <name evidence="2" type="ORF">GCM10009742_17620</name>
</gene>
<dbReference type="EMBL" id="BAAAND010000003">
    <property type="protein sequence ID" value="GAA1574974.1"/>
    <property type="molecule type" value="Genomic_DNA"/>
</dbReference>
<protein>
    <recommendedName>
        <fullName evidence="1">Aminoglycoside phosphotransferase domain-containing protein</fullName>
    </recommendedName>
</protein>
<dbReference type="RefSeq" id="WP_344188952.1">
    <property type="nucleotide sequence ID" value="NZ_BAAAND010000003.1"/>
</dbReference>
<dbReference type="Proteomes" id="UP001500190">
    <property type="component" value="Unassembled WGS sequence"/>
</dbReference>
<name>A0ABP4P8A8_9ACTN</name>
<organism evidence="2 3">
    <name type="scientific">Kribbella karoonensis</name>
    <dbReference type="NCBI Taxonomy" id="324851"/>
    <lineage>
        <taxon>Bacteria</taxon>
        <taxon>Bacillati</taxon>
        <taxon>Actinomycetota</taxon>
        <taxon>Actinomycetes</taxon>
        <taxon>Propionibacteriales</taxon>
        <taxon>Kribbellaceae</taxon>
        <taxon>Kribbella</taxon>
    </lineage>
</organism>
<evidence type="ECO:0000259" key="1">
    <source>
        <dbReference type="Pfam" id="PF01636"/>
    </source>
</evidence>
<accession>A0ABP4P8A8</accession>
<keyword evidence="3" id="KW-1185">Reference proteome</keyword>
<dbReference type="Gene3D" id="3.90.1200.10">
    <property type="match status" value="1"/>
</dbReference>
<dbReference type="InterPro" id="IPR011009">
    <property type="entry name" value="Kinase-like_dom_sf"/>
</dbReference>
<evidence type="ECO:0000313" key="2">
    <source>
        <dbReference type="EMBL" id="GAA1574974.1"/>
    </source>
</evidence>
<dbReference type="Pfam" id="PF01636">
    <property type="entry name" value="APH"/>
    <property type="match status" value="1"/>
</dbReference>
<reference evidence="3" key="1">
    <citation type="journal article" date="2019" name="Int. J. Syst. Evol. Microbiol.">
        <title>The Global Catalogue of Microorganisms (GCM) 10K type strain sequencing project: providing services to taxonomists for standard genome sequencing and annotation.</title>
        <authorList>
            <consortium name="The Broad Institute Genomics Platform"/>
            <consortium name="The Broad Institute Genome Sequencing Center for Infectious Disease"/>
            <person name="Wu L."/>
            <person name="Ma J."/>
        </authorList>
    </citation>
    <scope>NUCLEOTIDE SEQUENCE [LARGE SCALE GENOMIC DNA]</scope>
    <source>
        <strain evidence="3">JCM 14304</strain>
    </source>
</reference>
<dbReference type="SUPFAM" id="SSF56112">
    <property type="entry name" value="Protein kinase-like (PK-like)"/>
    <property type="match status" value="1"/>
</dbReference>
<dbReference type="InterPro" id="IPR002575">
    <property type="entry name" value="Aminoglycoside_PTrfase"/>
</dbReference>
<comment type="caution">
    <text evidence="2">The sequence shown here is derived from an EMBL/GenBank/DDBJ whole genome shotgun (WGS) entry which is preliminary data.</text>
</comment>
<feature type="domain" description="Aminoglycoside phosphotransferase" evidence="1">
    <location>
        <begin position="17"/>
        <end position="193"/>
    </location>
</feature>
<proteinExistence type="predicted"/>
<sequence length="257" mass="27900">MTHDIEVTGTTVTKHYTSWSRDEPAREWTALSVLSRAAPGLTPTPLATSAHWLRMTRVPGHPLTAPLAPAQLAALGDALETLWSAPTEDLEPIDLTPLVERTRTGLQSLATTEGVIAEAASTWLADEPPHLTTRDPVLAHGDPNLANYLWDGVRVRIIDFEDSGQGDRTVELANLVEHLAWRNADPAPLVRRFAPDPRRFQAARRLWSGFWLTLIGPGGPSAHRNPPGTAEAQARRVLRLAAGQPPAAPRPPGCPAR</sequence>